<sequence length="79" mass="8184">MRSAGAFLLLKGLCSDFLEHTIERVDDVLTAPVPSAPPVGWASGPLGAVQAADREIARQTALRARAVAQFAAARPASGD</sequence>
<reference evidence="1 2" key="1">
    <citation type="submission" date="2018-03" db="EMBL/GenBank/DDBJ databases">
        <title>Genomic Encyclopedia of Archaeal and Bacterial Type Strains, Phase II (KMG-II): from individual species to whole genera.</title>
        <authorList>
            <person name="Goeker M."/>
        </authorList>
    </citation>
    <scope>NUCLEOTIDE SEQUENCE [LARGE SCALE GENOMIC DNA]</scope>
    <source>
        <strain evidence="1 2">DSM 45416</strain>
    </source>
</reference>
<keyword evidence="2" id="KW-1185">Reference proteome</keyword>
<evidence type="ECO:0000313" key="2">
    <source>
        <dbReference type="Proteomes" id="UP000239210"/>
    </source>
</evidence>
<accession>A0A2T0TC78</accession>
<proteinExistence type="predicted"/>
<protein>
    <submittedName>
        <fullName evidence="1">Uncharacterized protein</fullName>
    </submittedName>
</protein>
<dbReference type="Proteomes" id="UP000239210">
    <property type="component" value="Unassembled WGS sequence"/>
</dbReference>
<feature type="non-terminal residue" evidence="1">
    <location>
        <position position="79"/>
    </location>
</feature>
<name>A0A2T0TC78_9ACTN</name>
<dbReference type="AlphaFoldDB" id="A0A2T0TC78"/>
<comment type="caution">
    <text evidence="1">The sequence shown here is derived from an EMBL/GenBank/DDBJ whole genome shotgun (WGS) entry which is preliminary data.</text>
</comment>
<gene>
    <name evidence="1" type="ORF">LY71_117121</name>
</gene>
<organism evidence="1 2">
    <name type="scientific">Geodermatophilus tzadiensis</name>
    <dbReference type="NCBI Taxonomy" id="1137988"/>
    <lineage>
        <taxon>Bacteria</taxon>
        <taxon>Bacillati</taxon>
        <taxon>Actinomycetota</taxon>
        <taxon>Actinomycetes</taxon>
        <taxon>Geodermatophilales</taxon>
        <taxon>Geodermatophilaceae</taxon>
        <taxon>Geodermatophilus</taxon>
    </lineage>
</organism>
<evidence type="ECO:0000313" key="1">
    <source>
        <dbReference type="EMBL" id="PRY43261.1"/>
    </source>
</evidence>
<dbReference type="EMBL" id="PVTG01000017">
    <property type="protein sequence ID" value="PRY43261.1"/>
    <property type="molecule type" value="Genomic_DNA"/>
</dbReference>